<reference evidence="2" key="1">
    <citation type="journal article" date="2019" name="bioRxiv">
        <title>The Genome of the Zebra Mussel, Dreissena polymorpha: A Resource for Invasive Species Research.</title>
        <authorList>
            <person name="McCartney M.A."/>
            <person name="Auch B."/>
            <person name="Kono T."/>
            <person name="Mallez S."/>
            <person name="Zhang Y."/>
            <person name="Obille A."/>
            <person name="Becker A."/>
            <person name="Abrahante J.E."/>
            <person name="Garbe J."/>
            <person name="Badalamenti J.P."/>
            <person name="Herman A."/>
            <person name="Mangelson H."/>
            <person name="Liachko I."/>
            <person name="Sullivan S."/>
            <person name="Sone E.D."/>
            <person name="Koren S."/>
            <person name="Silverstein K.A.T."/>
            <person name="Beckman K.B."/>
            <person name="Gohl D.M."/>
        </authorList>
    </citation>
    <scope>NUCLEOTIDE SEQUENCE</scope>
    <source>
        <strain evidence="2">Duluth1</strain>
        <tissue evidence="2">Whole animal</tissue>
    </source>
</reference>
<gene>
    <name evidence="2" type="ORF">DPMN_118638</name>
</gene>
<reference evidence="2" key="2">
    <citation type="submission" date="2020-11" db="EMBL/GenBank/DDBJ databases">
        <authorList>
            <person name="McCartney M.A."/>
            <person name="Auch B."/>
            <person name="Kono T."/>
            <person name="Mallez S."/>
            <person name="Becker A."/>
            <person name="Gohl D.M."/>
            <person name="Silverstein K.A.T."/>
            <person name="Koren S."/>
            <person name="Bechman K.B."/>
            <person name="Herman A."/>
            <person name="Abrahante J.E."/>
            <person name="Garbe J."/>
        </authorList>
    </citation>
    <scope>NUCLEOTIDE SEQUENCE</scope>
    <source>
        <strain evidence="2">Duluth1</strain>
        <tissue evidence="2">Whole animal</tissue>
    </source>
</reference>
<comment type="caution">
    <text evidence="2">The sequence shown here is derived from an EMBL/GenBank/DDBJ whole genome shotgun (WGS) entry which is preliminary data.</text>
</comment>
<proteinExistence type="predicted"/>
<keyword evidence="3" id="KW-1185">Reference proteome</keyword>
<dbReference type="AlphaFoldDB" id="A0A9D4GKI5"/>
<evidence type="ECO:0000256" key="1">
    <source>
        <dbReference type="SAM" id="MobiDB-lite"/>
    </source>
</evidence>
<protein>
    <submittedName>
        <fullName evidence="2">Uncharacterized protein</fullName>
    </submittedName>
</protein>
<name>A0A9D4GKI5_DREPO</name>
<organism evidence="2 3">
    <name type="scientific">Dreissena polymorpha</name>
    <name type="common">Zebra mussel</name>
    <name type="synonym">Mytilus polymorpha</name>
    <dbReference type="NCBI Taxonomy" id="45954"/>
    <lineage>
        <taxon>Eukaryota</taxon>
        <taxon>Metazoa</taxon>
        <taxon>Spiralia</taxon>
        <taxon>Lophotrochozoa</taxon>
        <taxon>Mollusca</taxon>
        <taxon>Bivalvia</taxon>
        <taxon>Autobranchia</taxon>
        <taxon>Heteroconchia</taxon>
        <taxon>Euheterodonta</taxon>
        <taxon>Imparidentia</taxon>
        <taxon>Neoheterodontei</taxon>
        <taxon>Myida</taxon>
        <taxon>Dreissenoidea</taxon>
        <taxon>Dreissenidae</taxon>
        <taxon>Dreissena</taxon>
    </lineage>
</organism>
<evidence type="ECO:0000313" key="2">
    <source>
        <dbReference type="EMBL" id="KAH3817109.1"/>
    </source>
</evidence>
<dbReference type="EMBL" id="JAIWYP010000005">
    <property type="protein sequence ID" value="KAH3817109.1"/>
    <property type="molecule type" value="Genomic_DNA"/>
</dbReference>
<dbReference type="Proteomes" id="UP000828390">
    <property type="component" value="Unassembled WGS sequence"/>
</dbReference>
<sequence>MCQEPSPLLVKASEDSAYDGEESRDTFMTDPLDETGNTSLDNFTFASHAEVTPKATAKKVRSIAQEKNVGIFVWFCLFFRSEYFKHSNLIFSSAVFGENPRYCHSQLVVRHPPC</sequence>
<evidence type="ECO:0000313" key="3">
    <source>
        <dbReference type="Proteomes" id="UP000828390"/>
    </source>
</evidence>
<accession>A0A9D4GKI5</accession>
<feature type="region of interest" description="Disordered" evidence="1">
    <location>
        <begin position="13"/>
        <end position="35"/>
    </location>
</feature>